<feature type="domain" description="SusD-like N-terminal" evidence="7">
    <location>
        <begin position="21"/>
        <end position="224"/>
    </location>
</feature>
<reference evidence="8 9" key="1">
    <citation type="submission" date="2018-11" db="EMBL/GenBank/DDBJ databases">
        <title>Arenibacter aquaticus sp.nov., a marine bacterium isolated from surface seawater in the South China Sea.</title>
        <authorList>
            <person name="Guo J."/>
            <person name="Sun J."/>
        </authorList>
    </citation>
    <scope>NUCLEOTIDE SEQUENCE [LARGE SCALE GENOMIC DNA]</scope>
    <source>
        <strain evidence="8 9">GUO666</strain>
    </source>
</reference>
<gene>
    <name evidence="8" type="ORF">EHW67_08605</name>
</gene>
<protein>
    <submittedName>
        <fullName evidence="8">RagB/SusD family nutrient uptake outer membrane protein</fullName>
    </submittedName>
</protein>
<evidence type="ECO:0000313" key="8">
    <source>
        <dbReference type="EMBL" id="RTE53984.1"/>
    </source>
</evidence>
<organism evidence="8 9">
    <name type="scientific">Arenibacter aquaticus</name>
    <dbReference type="NCBI Taxonomy" id="2489054"/>
    <lineage>
        <taxon>Bacteria</taxon>
        <taxon>Pseudomonadati</taxon>
        <taxon>Bacteroidota</taxon>
        <taxon>Flavobacteriia</taxon>
        <taxon>Flavobacteriales</taxon>
        <taxon>Flavobacteriaceae</taxon>
        <taxon>Arenibacter</taxon>
    </lineage>
</organism>
<evidence type="ECO:0000256" key="2">
    <source>
        <dbReference type="ARBA" id="ARBA00006275"/>
    </source>
</evidence>
<keyword evidence="9" id="KW-1185">Reference proteome</keyword>
<dbReference type="InterPro" id="IPR011990">
    <property type="entry name" value="TPR-like_helical_dom_sf"/>
</dbReference>
<evidence type="ECO:0000256" key="4">
    <source>
        <dbReference type="ARBA" id="ARBA00023136"/>
    </source>
</evidence>
<dbReference type="Pfam" id="PF14322">
    <property type="entry name" value="SusD-like_3"/>
    <property type="match status" value="1"/>
</dbReference>
<name>A0A430K4U4_9FLAO</name>
<dbReference type="Proteomes" id="UP000267585">
    <property type="component" value="Unassembled WGS sequence"/>
</dbReference>
<dbReference type="GO" id="GO:0009279">
    <property type="term" value="C:cell outer membrane"/>
    <property type="evidence" value="ECO:0007669"/>
    <property type="project" value="UniProtKB-SubCell"/>
</dbReference>
<proteinExistence type="inferred from homology"/>
<keyword evidence="4" id="KW-0472">Membrane</keyword>
<keyword evidence="3" id="KW-0732">Signal</keyword>
<dbReference type="Pfam" id="PF07980">
    <property type="entry name" value="SusD_RagB"/>
    <property type="match status" value="1"/>
</dbReference>
<sequence>MKKYIYITLLALGLFACDDSFLDKEPLGSLSVGTFYSNAEEATQAVNAIYDGIQSYTVYGAMSIVEDVQTDDAEKGGGGPSDQPGMDQVQKFIASADNHIFVDKWKAYFVPVFRANLAIQKIQEMGEESIDADVKKGLLAEAKFLRALCYFDLVTRFGDLPIVMEPNSPEDYDIARSPAPEVWAFIEGDLKEAVEGLKVPAELPDNDLGRATEGAAKALLAKAYVFQKKWTEADPLLSSVINDYGYELSDDFSGIFGIGNETNEEVIFQVNFQTGGASDREGYNRNGWMSPRSSDIDWGGIGFMLPTQDLVDEFEPGDIRLEASILRDGDMFSGDMYKKEWSPTGYNCRKGLVAFDEYTAGTPYFVDNNYVVIRLGDILLLKAETLNELDRTSEAVNFINPVRIRAKVPTIDADISKEQMREALYHERRVELCFEQKRYFDLVRWGKAAEVLTAKGYSFVAGKNELWPIPQSEIDINPNLAPNNPNW</sequence>
<dbReference type="AlphaFoldDB" id="A0A430K4U4"/>
<dbReference type="Gene3D" id="1.25.40.390">
    <property type="match status" value="1"/>
</dbReference>
<dbReference type="SUPFAM" id="SSF48452">
    <property type="entry name" value="TPR-like"/>
    <property type="match status" value="1"/>
</dbReference>
<keyword evidence="5" id="KW-0998">Cell outer membrane</keyword>
<dbReference type="RefSeq" id="WP_126161972.1">
    <property type="nucleotide sequence ID" value="NZ_RQPJ01000003.1"/>
</dbReference>
<evidence type="ECO:0000256" key="3">
    <source>
        <dbReference type="ARBA" id="ARBA00022729"/>
    </source>
</evidence>
<comment type="subcellular location">
    <subcellularLocation>
        <location evidence="1">Cell outer membrane</location>
    </subcellularLocation>
</comment>
<evidence type="ECO:0000313" key="9">
    <source>
        <dbReference type="Proteomes" id="UP000267585"/>
    </source>
</evidence>
<evidence type="ECO:0000259" key="7">
    <source>
        <dbReference type="Pfam" id="PF14322"/>
    </source>
</evidence>
<dbReference type="EMBL" id="RQPJ01000003">
    <property type="protein sequence ID" value="RTE53984.1"/>
    <property type="molecule type" value="Genomic_DNA"/>
</dbReference>
<dbReference type="InterPro" id="IPR033985">
    <property type="entry name" value="SusD-like_N"/>
</dbReference>
<dbReference type="OrthoDB" id="5694214at2"/>
<feature type="domain" description="RagB/SusD" evidence="6">
    <location>
        <begin position="265"/>
        <end position="487"/>
    </location>
</feature>
<comment type="caution">
    <text evidence="8">The sequence shown here is derived from an EMBL/GenBank/DDBJ whole genome shotgun (WGS) entry which is preliminary data.</text>
</comment>
<accession>A0A430K4U4</accession>
<dbReference type="InterPro" id="IPR012944">
    <property type="entry name" value="SusD_RagB_dom"/>
</dbReference>
<evidence type="ECO:0000256" key="5">
    <source>
        <dbReference type="ARBA" id="ARBA00023237"/>
    </source>
</evidence>
<evidence type="ECO:0000256" key="1">
    <source>
        <dbReference type="ARBA" id="ARBA00004442"/>
    </source>
</evidence>
<dbReference type="PROSITE" id="PS51257">
    <property type="entry name" value="PROKAR_LIPOPROTEIN"/>
    <property type="match status" value="1"/>
</dbReference>
<evidence type="ECO:0000259" key="6">
    <source>
        <dbReference type="Pfam" id="PF07980"/>
    </source>
</evidence>
<comment type="similarity">
    <text evidence="2">Belongs to the SusD family.</text>
</comment>